<reference evidence="3" key="1">
    <citation type="submission" date="2016-11" db="EMBL/GenBank/DDBJ databases">
        <authorList>
            <person name="Varghese N."/>
            <person name="Submissions S."/>
        </authorList>
    </citation>
    <scope>NUCLEOTIDE SEQUENCE [LARGE SCALE GENOMIC DNA]</scope>
    <source>
        <strain evidence="3">USBA-503</strain>
    </source>
</reference>
<gene>
    <name evidence="2" type="ORF">SAMN05443507_10578</name>
</gene>
<feature type="transmembrane region" description="Helical" evidence="1">
    <location>
        <begin position="39"/>
        <end position="56"/>
    </location>
</feature>
<evidence type="ECO:0000256" key="1">
    <source>
        <dbReference type="SAM" id="Phobius"/>
    </source>
</evidence>
<dbReference type="Proteomes" id="UP000184016">
    <property type="component" value="Unassembled WGS sequence"/>
</dbReference>
<dbReference type="EMBL" id="FRAF01000005">
    <property type="protein sequence ID" value="SHJ90577.1"/>
    <property type="molecule type" value="Genomic_DNA"/>
</dbReference>
<name>A0A1M6N4G9_9BACL</name>
<keyword evidence="3" id="KW-1185">Reference proteome</keyword>
<protein>
    <submittedName>
        <fullName evidence="2">Uncharacterized protein</fullName>
    </submittedName>
</protein>
<feature type="transmembrane region" description="Helical" evidence="1">
    <location>
        <begin position="15"/>
        <end position="33"/>
    </location>
</feature>
<keyword evidence="1" id="KW-1133">Transmembrane helix</keyword>
<sequence>MSVLKTLWGLLVDDGRLASILVVGILLAAISAVLHHHTIAAGILWLSLMVSLWVSVSHQLRLKTKK</sequence>
<dbReference type="AlphaFoldDB" id="A0A1M6N4G9"/>
<proteinExistence type="predicted"/>
<accession>A0A1M6N4G9</accession>
<keyword evidence="1" id="KW-0812">Transmembrane</keyword>
<organism evidence="2 3">
    <name type="scientific">Alicyclobacillus tolerans</name>
    <dbReference type="NCBI Taxonomy" id="90970"/>
    <lineage>
        <taxon>Bacteria</taxon>
        <taxon>Bacillati</taxon>
        <taxon>Bacillota</taxon>
        <taxon>Bacilli</taxon>
        <taxon>Bacillales</taxon>
        <taxon>Alicyclobacillaceae</taxon>
        <taxon>Alicyclobacillus</taxon>
    </lineage>
</organism>
<dbReference type="STRING" id="1830138.SAMN05443507_10578"/>
<keyword evidence="1" id="KW-0472">Membrane</keyword>
<dbReference type="RefSeq" id="WP_072873321.1">
    <property type="nucleotide sequence ID" value="NZ_FRAF01000005.1"/>
</dbReference>
<dbReference type="OrthoDB" id="2680488at2"/>
<evidence type="ECO:0000313" key="2">
    <source>
        <dbReference type="EMBL" id="SHJ90577.1"/>
    </source>
</evidence>
<evidence type="ECO:0000313" key="3">
    <source>
        <dbReference type="Proteomes" id="UP000184016"/>
    </source>
</evidence>